<keyword evidence="2" id="KW-0049">Antioxidant</keyword>
<dbReference type="OrthoDB" id="9812811at2"/>
<dbReference type="InterPro" id="IPR050455">
    <property type="entry name" value="Tpx_Peroxidase_subfamily"/>
</dbReference>
<protein>
    <submittedName>
        <fullName evidence="5">Alkyl hydroperoxide reductase subunit C-like protein</fullName>
    </submittedName>
</protein>
<dbReference type="InterPro" id="IPR036249">
    <property type="entry name" value="Thioredoxin-like_sf"/>
</dbReference>
<dbReference type="AlphaFoldDB" id="A0A1X6WT43"/>
<evidence type="ECO:0000256" key="2">
    <source>
        <dbReference type="ARBA" id="ARBA00022862"/>
    </source>
</evidence>
<dbReference type="PROSITE" id="PS51352">
    <property type="entry name" value="THIOREDOXIN_2"/>
    <property type="match status" value="1"/>
</dbReference>
<reference evidence="5 6" key="1">
    <citation type="submission" date="2017-02" db="EMBL/GenBank/DDBJ databases">
        <authorList>
            <person name="Peterson S.W."/>
        </authorList>
    </citation>
    <scope>NUCLEOTIDE SEQUENCE [LARGE SCALE GENOMIC DNA]</scope>
    <source>
        <strain evidence="5 6">CIP104813</strain>
    </source>
</reference>
<dbReference type="PANTHER" id="PTHR43110">
    <property type="entry name" value="THIOL PEROXIDASE"/>
    <property type="match status" value="1"/>
</dbReference>
<keyword evidence="3" id="KW-0676">Redox-active center</keyword>
<dbReference type="InterPro" id="IPR000866">
    <property type="entry name" value="AhpC/TSA"/>
</dbReference>
<dbReference type="SUPFAM" id="SSF52833">
    <property type="entry name" value="Thioredoxin-like"/>
    <property type="match status" value="1"/>
</dbReference>
<sequence>MPGPLAGLTLVDHDGGALPLDELRGIPCAIVLLPGAFTPVCTSELPGIERAWREAGERGIPVLAVTCDAPAVLAAWREHEGLALPLLSDFWPHGALARALDAFDEATGRPRRTSVVLDAAGREVWRDAARPGGARDMGRLAAVMRDL</sequence>
<dbReference type="Gene3D" id="3.40.30.10">
    <property type="entry name" value="Glutaredoxin"/>
    <property type="match status" value="1"/>
</dbReference>
<dbReference type="PANTHER" id="PTHR43110:SF1">
    <property type="entry name" value="THIOL PEROXIDASE"/>
    <property type="match status" value="1"/>
</dbReference>
<dbReference type="Proteomes" id="UP000195981">
    <property type="component" value="Unassembled WGS sequence"/>
</dbReference>
<keyword evidence="6" id="KW-1185">Reference proteome</keyword>
<evidence type="ECO:0000313" key="6">
    <source>
        <dbReference type="Proteomes" id="UP000195981"/>
    </source>
</evidence>
<evidence type="ECO:0000256" key="3">
    <source>
        <dbReference type="ARBA" id="ARBA00023284"/>
    </source>
</evidence>
<accession>A0A1X6WT43</accession>
<keyword evidence="1" id="KW-0575">Peroxidase</keyword>
<name>A0A1X6WT43_9MICO</name>
<proteinExistence type="predicted"/>
<evidence type="ECO:0000259" key="4">
    <source>
        <dbReference type="PROSITE" id="PS51352"/>
    </source>
</evidence>
<dbReference type="InterPro" id="IPR013766">
    <property type="entry name" value="Thioredoxin_domain"/>
</dbReference>
<evidence type="ECO:0000256" key="1">
    <source>
        <dbReference type="ARBA" id="ARBA00022559"/>
    </source>
</evidence>
<evidence type="ECO:0000313" key="5">
    <source>
        <dbReference type="EMBL" id="SLM88186.1"/>
    </source>
</evidence>
<dbReference type="GO" id="GO:0004601">
    <property type="term" value="F:peroxidase activity"/>
    <property type="evidence" value="ECO:0007669"/>
    <property type="project" value="UniProtKB-KW"/>
</dbReference>
<organism evidence="5 6">
    <name type="scientific">Brachybacterium nesterenkovii</name>
    <dbReference type="NCBI Taxonomy" id="47847"/>
    <lineage>
        <taxon>Bacteria</taxon>
        <taxon>Bacillati</taxon>
        <taxon>Actinomycetota</taxon>
        <taxon>Actinomycetes</taxon>
        <taxon>Micrococcales</taxon>
        <taxon>Dermabacteraceae</taxon>
        <taxon>Brachybacterium</taxon>
    </lineage>
</organism>
<feature type="domain" description="Thioredoxin" evidence="4">
    <location>
        <begin position="1"/>
        <end position="147"/>
    </location>
</feature>
<dbReference type="EMBL" id="FWFG01000013">
    <property type="protein sequence ID" value="SLM88186.1"/>
    <property type="molecule type" value="Genomic_DNA"/>
</dbReference>
<dbReference type="RefSeq" id="WP_087101927.1">
    <property type="nucleotide sequence ID" value="NZ_FWFG01000013.1"/>
</dbReference>
<gene>
    <name evidence="5" type="ORF">FM110_01290</name>
</gene>
<keyword evidence="1" id="KW-0560">Oxidoreductase</keyword>
<dbReference type="Pfam" id="PF00578">
    <property type="entry name" value="AhpC-TSA"/>
    <property type="match status" value="1"/>
</dbReference>